<feature type="compositionally biased region" description="Acidic residues" evidence="7">
    <location>
        <begin position="233"/>
        <end position="247"/>
    </location>
</feature>
<feature type="compositionally biased region" description="Low complexity" evidence="7">
    <location>
        <begin position="198"/>
        <end position="219"/>
    </location>
</feature>
<evidence type="ECO:0000256" key="6">
    <source>
        <dbReference type="ARBA" id="ARBA00023136"/>
    </source>
</evidence>
<evidence type="ECO:0000256" key="5">
    <source>
        <dbReference type="ARBA" id="ARBA00022989"/>
    </source>
</evidence>
<comment type="subcellular location">
    <subcellularLocation>
        <location evidence="1">Cell membrane</location>
        <topology evidence="1">Multi-pass membrane protein</topology>
    </subcellularLocation>
</comment>
<feature type="non-terminal residue" evidence="9">
    <location>
        <position position="1"/>
    </location>
</feature>
<dbReference type="InterPro" id="IPR036259">
    <property type="entry name" value="MFS_trans_sf"/>
</dbReference>
<keyword evidence="3" id="KW-1003">Cell membrane</keyword>
<dbReference type="Proteomes" id="UP000265618">
    <property type="component" value="Unassembled WGS sequence"/>
</dbReference>
<proteinExistence type="predicted"/>
<feature type="region of interest" description="Disordered" evidence="7">
    <location>
        <begin position="442"/>
        <end position="472"/>
    </location>
</feature>
<evidence type="ECO:0000256" key="7">
    <source>
        <dbReference type="SAM" id="MobiDB-lite"/>
    </source>
</evidence>
<feature type="compositionally biased region" description="Polar residues" evidence="7">
    <location>
        <begin position="448"/>
        <end position="457"/>
    </location>
</feature>
<dbReference type="AlphaFoldDB" id="A0A9K3CXJ6"/>
<gene>
    <name evidence="9" type="ORF">KIPB_006804</name>
</gene>
<organism evidence="9 10">
    <name type="scientific">Kipferlia bialata</name>
    <dbReference type="NCBI Taxonomy" id="797122"/>
    <lineage>
        <taxon>Eukaryota</taxon>
        <taxon>Metamonada</taxon>
        <taxon>Carpediemonas-like organisms</taxon>
        <taxon>Kipferlia</taxon>
    </lineage>
</organism>
<evidence type="ECO:0000313" key="10">
    <source>
        <dbReference type="Proteomes" id="UP000265618"/>
    </source>
</evidence>
<keyword evidence="10" id="KW-1185">Reference proteome</keyword>
<feature type="region of interest" description="Disordered" evidence="7">
    <location>
        <begin position="270"/>
        <end position="291"/>
    </location>
</feature>
<dbReference type="Gene3D" id="1.20.1250.20">
    <property type="entry name" value="MFS general substrate transporter like domains"/>
    <property type="match status" value="1"/>
</dbReference>
<accession>A0A9K3CXJ6</accession>
<keyword evidence="4 8" id="KW-0812">Transmembrane</keyword>
<evidence type="ECO:0000256" key="8">
    <source>
        <dbReference type="SAM" id="Phobius"/>
    </source>
</evidence>
<dbReference type="PANTHER" id="PTHR23517">
    <property type="entry name" value="RESISTANCE PROTEIN MDTM, PUTATIVE-RELATED-RELATED"/>
    <property type="match status" value="1"/>
</dbReference>
<feature type="compositionally biased region" description="Basic and acidic residues" evidence="7">
    <location>
        <begin position="248"/>
        <end position="257"/>
    </location>
</feature>
<dbReference type="InterPro" id="IPR011701">
    <property type="entry name" value="MFS"/>
</dbReference>
<feature type="transmembrane region" description="Helical" evidence="8">
    <location>
        <begin position="142"/>
        <end position="160"/>
    </location>
</feature>
<name>A0A9K3CXJ6_9EUKA</name>
<protein>
    <submittedName>
        <fullName evidence="9">Major facilitator superfamily protein</fullName>
    </submittedName>
</protein>
<evidence type="ECO:0000313" key="9">
    <source>
        <dbReference type="EMBL" id="GIQ85173.1"/>
    </source>
</evidence>
<dbReference type="EMBL" id="BDIP01001805">
    <property type="protein sequence ID" value="GIQ85173.1"/>
    <property type="molecule type" value="Genomic_DNA"/>
</dbReference>
<dbReference type="Pfam" id="PF07690">
    <property type="entry name" value="MFS_1"/>
    <property type="match status" value="1"/>
</dbReference>
<keyword evidence="2" id="KW-0813">Transport</keyword>
<evidence type="ECO:0000256" key="4">
    <source>
        <dbReference type="ARBA" id="ARBA00022692"/>
    </source>
</evidence>
<evidence type="ECO:0000256" key="3">
    <source>
        <dbReference type="ARBA" id="ARBA00022475"/>
    </source>
</evidence>
<comment type="caution">
    <text evidence="9">The sequence shown here is derived from an EMBL/GenBank/DDBJ whole genome shotgun (WGS) entry which is preliminary data.</text>
</comment>
<evidence type="ECO:0000256" key="1">
    <source>
        <dbReference type="ARBA" id="ARBA00004651"/>
    </source>
</evidence>
<sequence>ILACLYYLFSIKLVEVQKLQGIVLLTMILSLIIGTKMAPGLIKKYTVGKCAAHGLLIVALGVFFLGWARSDQVYKIFVGACFCGWGTGLLTPTFNTIWAYQGEEDERGLVLGLQSTIKSLGESIAPLLSGFLFDIEDGGKDMYLFLVACNVVAALLVVSLEQDTKDAPKPRIAIKQYRRSERLAKKRESRENAEAAGLSFPSAPSSAIPASPLSAASFPGREGEAVVVGDGMGDPDDALGDDSEANDPDWKPNSEDSIQEYRDYVLDYKYPEQSRQGGERESGVSELLTRRGGESSLSLKGLVRESSVPNLLNRRETFDYGERGTAIGGERETWGVMGGERETEEQSDFDSIIEDMYLGTYDPETERNYRELLTSRNSGYPAYLQFPQKKLDIRGAETVSRTMDRKRERLAQALREDRRRERERVTQLSSVSLTTPLSPCALVPVTPTKGSRGTKGSSIGRITEASPLLSAN</sequence>
<dbReference type="GO" id="GO:0005886">
    <property type="term" value="C:plasma membrane"/>
    <property type="evidence" value="ECO:0007669"/>
    <property type="project" value="UniProtKB-SubCell"/>
</dbReference>
<keyword evidence="5 8" id="KW-1133">Transmembrane helix</keyword>
<dbReference type="InterPro" id="IPR050171">
    <property type="entry name" value="MFS_Transporters"/>
</dbReference>
<feature type="region of interest" description="Disordered" evidence="7">
    <location>
        <begin position="183"/>
        <end position="257"/>
    </location>
</feature>
<feature type="compositionally biased region" description="Basic and acidic residues" evidence="7">
    <location>
        <begin position="183"/>
        <end position="193"/>
    </location>
</feature>
<dbReference type="SUPFAM" id="SSF103473">
    <property type="entry name" value="MFS general substrate transporter"/>
    <property type="match status" value="1"/>
</dbReference>
<reference evidence="9 10" key="1">
    <citation type="journal article" date="2018" name="PLoS ONE">
        <title>The draft genome of Kipferlia bialata reveals reductive genome evolution in fornicate parasites.</title>
        <authorList>
            <person name="Tanifuji G."/>
            <person name="Takabayashi S."/>
            <person name="Kume K."/>
            <person name="Takagi M."/>
            <person name="Nakayama T."/>
            <person name="Kamikawa R."/>
            <person name="Inagaki Y."/>
            <person name="Hashimoto T."/>
        </authorList>
    </citation>
    <scope>NUCLEOTIDE SEQUENCE [LARGE SCALE GENOMIC DNA]</scope>
    <source>
        <strain evidence="9">NY0173</strain>
    </source>
</reference>
<dbReference type="GO" id="GO:0022857">
    <property type="term" value="F:transmembrane transporter activity"/>
    <property type="evidence" value="ECO:0007669"/>
    <property type="project" value="InterPro"/>
</dbReference>
<evidence type="ECO:0000256" key="2">
    <source>
        <dbReference type="ARBA" id="ARBA00022448"/>
    </source>
</evidence>
<feature type="transmembrane region" description="Helical" evidence="8">
    <location>
        <begin position="19"/>
        <end position="38"/>
    </location>
</feature>
<feature type="transmembrane region" description="Helical" evidence="8">
    <location>
        <begin position="50"/>
        <end position="68"/>
    </location>
</feature>
<keyword evidence="6 8" id="KW-0472">Membrane</keyword>